<keyword evidence="2" id="KW-1185">Reference proteome</keyword>
<sequence>MEESKDIKYMQYFPVEDIDNIYNKISKNFKKNKRLTPYIDQKKKMRHNLFVNSGFANLDEDVNKILNNVVLSGAKGIVQAILKAIGNEHFIEVISLELGDFFNNEYIDYKEMFMYFVYANSMPIDFELRKKNI</sequence>
<reference evidence="1 2" key="2">
    <citation type="submission" date="2016-08" db="EMBL/GenBank/DDBJ databases">
        <title>Pervasive Adenine N6-methylation of Active Genes in Fungi.</title>
        <authorList>
            <consortium name="DOE Joint Genome Institute"/>
            <person name="Mondo S.J."/>
            <person name="Dannebaum R.O."/>
            <person name="Kuo R.C."/>
            <person name="Labutti K."/>
            <person name="Haridas S."/>
            <person name="Kuo A."/>
            <person name="Salamov A."/>
            <person name="Ahrendt S.R."/>
            <person name="Lipzen A."/>
            <person name="Sullivan W."/>
            <person name="Andreopoulos W.B."/>
            <person name="Clum A."/>
            <person name="Lindquist E."/>
            <person name="Daum C."/>
            <person name="Ramamoorthy G.K."/>
            <person name="Gryganskyi A."/>
            <person name="Culley D."/>
            <person name="Magnuson J.K."/>
            <person name="James T.Y."/>
            <person name="O'Malley M.A."/>
            <person name="Stajich J.E."/>
            <person name="Spatafora J.W."/>
            <person name="Visel A."/>
            <person name="Grigoriev I.V."/>
        </authorList>
    </citation>
    <scope>NUCLEOTIDE SEQUENCE [LARGE SCALE GENOMIC DNA]</scope>
    <source>
        <strain evidence="2">finn</strain>
    </source>
</reference>
<name>A0A1Y1VB83_9FUNG</name>
<dbReference type="AlphaFoldDB" id="A0A1Y1VB83"/>
<evidence type="ECO:0000313" key="2">
    <source>
        <dbReference type="Proteomes" id="UP000193719"/>
    </source>
</evidence>
<gene>
    <name evidence="1" type="ORF">BCR36DRAFT_369728</name>
</gene>
<accession>A0A1Y1VB83</accession>
<organism evidence="1 2">
    <name type="scientific">Piromyces finnis</name>
    <dbReference type="NCBI Taxonomy" id="1754191"/>
    <lineage>
        <taxon>Eukaryota</taxon>
        <taxon>Fungi</taxon>
        <taxon>Fungi incertae sedis</taxon>
        <taxon>Chytridiomycota</taxon>
        <taxon>Chytridiomycota incertae sedis</taxon>
        <taxon>Neocallimastigomycetes</taxon>
        <taxon>Neocallimastigales</taxon>
        <taxon>Neocallimastigaceae</taxon>
        <taxon>Piromyces</taxon>
    </lineage>
</organism>
<dbReference type="EMBL" id="MCFH01000017">
    <property type="protein sequence ID" value="ORX51820.1"/>
    <property type="molecule type" value="Genomic_DNA"/>
</dbReference>
<evidence type="ECO:0000313" key="1">
    <source>
        <dbReference type="EMBL" id="ORX51820.1"/>
    </source>
</evidence>
<protein>
    <submittedName>
        <fullName evidence="1">Uncharacterized protein</fullName>
    </submittedName>
</protein>
<proteinExistence type="predicted"/>
<reference evidence="1 2" key="1">
    <citation type="submission" date="2016-08" db="EMBL/GenBank/DDBJ databases">
        <title>Genomes of anaerobic fungi encode conserved fungal cellulosomes for biomass hydrolysis.</title>
        <authorList>
            <consortium name="DOE Joint Genome Institute"/>
            <person name="Haitjema C.H."/>
            <person name="Gilmore S.P."/>
            <person name="Henske J.K."/>
            <person name="Solomon K.V."/>
            <person name="De Groot R."/>
            <person name="Kuo A."/>
            <person name="Mondo S.J."/>
            <person name="Salamov A.A."/>
            <person name="Labutti K."/>
            <person name="Zhao Z."/>
            <person name="Chiniquy J."/>
            <person name="Barry K."/>
            <person name="Brewer H.M."/>
            <person name="Purvine S.O."/>
            <person name="Wright A.T."/>
            <person name="Boxma B."/>
            <person name="Van Alen T."/>
            <person name="Hackstein J.H."/>
            <person name="Baker S.E."/>
            <person name="Grigoriev I.V."/>
            <person name="O'Malley M.A."/>
        </authorList>
    </citation>
    <scope>NUCLEOTIDE SEQUENCE [LARGE SCALE GENOMIC DNA]</scope>
    <source>
        <strain evidence="2">finn</strain>
    </source>
</reference>
<dbReference type="Proteomes" id="UP000193719">
    <property type="component" value="Unassembled WGS sequence"/>
</dbReference>
<comment type="caution">
    <text evidence="1">The sequence shown here is derived from an EMBL/GenBank/DDBJ whole genome shotgun (WGS) entry which is preliminary data.</text>
</comment>